<evidence type="ECO:0000313" key="2">
    <source>
        <dbReference type="EMBL" id="KRT36417.1"/>
    </source>
</evidence>
<reference evidence="3" key="1">
    <citation type="submission" date="2012-09" db="EMBL/GenBank/DDBJ databases">
        <authorList>
            <person name="Weinstock G."/>
            <person name="Sodergren E."/>
            <person name="Clifton S."/>
            <person name="Fulton L."/>
            <person name="Fulton B."/>
            <person name="Courtney L."/>
            <person name="Fronick C."/>
            <person name="Harrison M."/>
            <person name="Strong C."/>
            <person name="Farmer C."/>
            <person name="Delehaunty K."/>
            <person name="Markovic C."/>
            <person name="Hall O."/>
            <person name="Minx P."/>
            <person name="Tomlinson C."/>
            <person name="Mitreva M."/>
            <person name="Nelson J."/>
            <person name="Hou S."/>
            <person name="Wollam A."/>
            <person name="Pepin K.H."/>
            <person name="Johnson M."/>
            <person name="Bhonagiri V."/>
            <person name="Nash W.E."/>
            <person name="Suruliraj S."/>
            <person name="Warren W."/>
            <person name="Chinwalla A."/>
            <person name="Mardis E.R."/>
            <person name="Wilson R.K."/>
        </authorList>
    </citation>
    <scope>NUCLEOTIDE SEQUENCE [LARGE SCALE GENOMIC DNA]</scope>
    <source>
        <strain evidence="3">OS1</strain>
    </source>
</reference>
<dbReference type="InterPro" id="IPR007214">
    <property type="entry name" value="YbaK/aa-tRNA-synth-assoc-dom"/>
</dbReference>
<dbReference type="Pfam" id="PF04073">
    <property type="entry name" value="tRNA_edit"/>
    <property type="match status" value="1"/>
</dbReference>
<proteinExistence type="predicted"/>
<keyword evidence="3" id="KW-1185">Reference proteome</keyword>
<dbReference type="GO" id="GO:0002161">
    <property type="term" value="F:aminoacyl-tRNA deacylase activity"/>
    <property type="evidence" value="ECO:0007669"/>
    <property type="project" value="InterPro"/>
</dbReference>
<dbReference type="CDD" id="cd04333">
    <property type="entry name" value="ProX_deacylase"/>
    <property type="match status" value="1"/>
</dbReference>
<dbReference type="PANTHER" id="PTHR30411:SF1">
    <property type="entry name" value="CYTOPLASMIC PROTEIN"/>
    <property type="match status" value="1"/>
</dbReference>
<dbReference type="eggNOG" id="COG2606">
    <property type="taxonomic scope" value="Bacteria"/>
</dbReference>
<protein>
    <submittedName>
        <fullName evidence="2">Putative YbaK/EbsC protein</fullName>
    </submittedName>
</protein>
<organism evidence="2 3">
    <name type="scientific">Acetomicrobium hydrogeniformans ATCC BAA-1850</name>
    <dbReference type="NCBI Taxonomy" id="592015"/>
    <lineage>
        <taxon>Bacteria</taxon>
        <taxon>Thermotogati</taxon>
        <taxon>Synergistota</taxon>
        <taxon>Synergistia</taxon>
        <taxon>Synergistales</taxon>
        <taxon>Acetomicrobiaceae</taxon>
        <taxon>Acetomicrobium</taxon>
    </lineage>
</organism>
<name>A0A0T5XDM9_9BACT</name>
<dbReference type="AlphaFoldDB" id="A0A0T5XDM9"/>
<accession>A0A0T5XDM9</accession>
<dbReference type="PANTHER" id="PTHR30411">
    <property type="entry name" value="CYTOPLASMIC PROTEIN"/>
    <property type="match status" value="1"/>
</dbReference>
<dbReference type="EMBL" id="ACJX03000001">
    <property type="protein sequence ID" value="KRT36417.1"/>
    <property type="molecule type" value="Genomic_DNA"/>
</dbReference>
<evidence type="ECO:0000259" key="1">
    <source>
        <dbReference type="Pfam" id="PF04073"/>
    </source>
</evidence>
<dbReference type="SUPFAM" id="SSF55826">
    <property type="entry name" value="YbaK/ProRS associated domain"/>
    <property type="match status" value="1"/>
</dbReference>
<dbReference type="InterPro" id="IPR036754">
    <property type="entry name" value="YbaK/aa-tRNA-synt-asso_dom_sf"/>
</dbReference>
<dbReference type="STRING" id="592015.HMPREF1705_03701"/>
<dbReference type="OrthoDB" id="9798760at2"/>
<sequence>MNADRHYTEEVQRVWEKLKELGYEGEILVSDKTIFTVEDASRAIGVPEEHILKSLIFLVDEEPVLVLMSGSNKVDIKKVKKALGGRKIKMAGPDYIEENFGYKVGGVPPVGYNIKMKALIDEDVRKYDTLWAAAGNDHAFFPVSPNELVALTGGLVCDLKKQ</sequence>
<evidence type="ECO:0000313" key="3">
    <source>
        <dbReference type="Proteomes" id="UP000005273"/>
    </source>
</evidence>
<dbReference type="Gene3D" id="3.90.960.10">
    <property type="entry name" value="YbaK/aminoacyl-tRNA synthetase-associated domain"/>
    <property type="match status" value="1"/>
</dbReference>
<comment type="caution">
    <text evidence="2">The sequence shown here is derived from an EMBL/GenBank/DDBJ whole genome shotgun (WGS) entry which is preliminary data.</text>
</comment>
<dbReference type="Proteomes" id="UP000005273">
    <property type="component" value="Unassembled WGS sequence"/>
</dbReference>
<dbReference type="RefSeq" id="WP_009200895.1">
    <property type="nucleotide sequence ID" value="NZ_ACJX03000001.1"/>
</dbReference>
<feature type="domain" description="YbaK/aminoacyl-tRNA synthetase-associated" evidence="1">
    <location>
        <begin position="33"/>
        <end position="150"/>
    </location>
</feature>
<gene>
    <name evidence="2" type="ORF">HMPREF1705_03701</name>
</gene>